<evidence type="ECO:0000313" key="1">
    <source>
        <dbReference type="EMBL" id="OCK73673.1"/>
    </source>
</evidence>
<dbReference type="AlphaFoldDB" id="A0A8E2DXY3"/>
<reference evidence="1 2" key="1">
    <citation type="journal article" date="2016" name="Nat. Commun.">
        <title>Ectomycorrhizal ecology is imprinted in the genome of the dominant symbiotic fungus Cenococcum geophilum.</title>
        <authorList>
            <consortium name="DOE Joint Genome Institute"/>
            <person name="Peter M."/>
            <person name="Kohler A."/>
            <person name="Ohm R.A."/>
            <person name="Kuo A."/>
            <person name="Krutzmann J."/>
            <person name="Morin E."/>
            <person name="Arend M."/>
            <person name="Barry K.W."/>
            <person name="Binder M."/>
            <person name="Choi C."/>
            <person name="Clum A."/>
            <person name="Copeland A."/>
            <person name="Grisel N."/>
            <person name="Haridas S."/>
            <person name="Kipfer T."/>
            <person name="LaButti K."/>
            <person name="Lindquist E."/>
            <person name="Lipzen A."/>
            <person name="Maire R."/>
            <person name="Meier B."/>
            <person name="Mihaltcheva S."/>
            <person name="Molinier V."/>
            <person name="Murat C."/>
            <person name="Poggeler S."/>
            <person name="Quandt C.A."/>
            <person name="Sperisen C."/>
            <person name="Tritt A."/>
            <person name="Tisserant E."/>
            <person name="Crous P.W."/>
            <person name="Henrissat B."/>
            <person name="Nehls U."/>
            <person name="Egli S."/>
            <person name="Spatafora J.W."/>
            <person name="Grigoriev I.V."/>
            <person name="Martin F.M."/>
        </authorList>
    </citation>
    <scope>NUCLEOTIDE SEQUENCE [LARGE SCALE GENOMIC DNA]</scope>
    <source>
        <strain evidence="1 2">CBS 459.81</strain>
    </source>
</reference>
<name>A0A8E2DXY3_9PEZI</name>
<protein>
    <submittedName>
        <fullName evidence="1">Uncharacterized protein</fullName>
    </submittedName>
</protein>
<keyword evidence="2" id="KW-1185">Reference proteome</keyword>
<sequence length="81" mass="9382">MSQASYTAKPAQIIEGQYLDPQKLIRLLEEVYGTSSEGKNNFRVELRLNRYKIYHSQNVTDAGVLTEAQIRDCRAYGRLWD</sequence>
<dbReference type="OrthoDB" id="3783539at2759"/>
<dbReference type="EMBL" id="KV745690">
    <property type="protein sequence ID" value="OCK73673.1"/>
    <property type="molecule type" value="Genomic_DNA"/>
</dbReference>
<gene>
    <name evidence="1" type="ORF">K432DRAFT_430468</name>
</gene>
<accession>A0A8E2DXY3</accession>
<dbReference type="Proteomes" id="UP000250266">
    <property type="component" value="Unassembled WGS sequence"/>
</dbReference>
<organism evidence="1 2">
    <name type="scientific">Lepidopterella palustris CBS 459.81</name>
    <dbReference type="NCBI Taxonomy" id="1314670"/>
    <lineage>
        <taxon>Eukaryota</taxon>
        <taxon>Fungi</taxon>
        <taxon>Dikarya</taxon>
        <taxon>Ascomycota</taxon>
        <taxon>Pezizomycotina</taxon>
        <taxon>Dothideomycetes</taxon>
        <taxon>Pleosporomycetidae</taxon>
        <taxon>Mytilinidiales</taxon>
        <taxon>Argynnaceae</taxon>
        <taxon>Lepidopterella</taxon>
    </lineage>
</organism>
<evidence type="ECO:0000313" key="2">
    <source>
        <dbReference type="Proteomes" id="UP000250266"/>
    </source>
</evidence>
<proteinExistence type="predicted"/>